<reference evidence="3" key="1">
    <citation type="journal article" date="2017" name="Genome Biol.">
        <title>Comparative genomics reveals high biological diversity and specific adaptations in the industrially and medically important fungal genus Aspergillus.</title>
        <authorList>
            <person name="de Vries R.P."/>
            <person name="Riley R."/>
            <person name="Wiebenga A."/>
            <person name="Aguilar-Osorio G."/>
            <person name="Amillis S."/>
            <person name="Uchima C.A."/>
            <person name="Anderluh G."/>
            <person name="Asadollahi M."/>
            <person name="Askin M."/>
            <person name="Barry K."/>
            <person name="Battaglia E."/>
            <person name="Bayram O."/>
            <person name="Benocci T."/>
            <person name="Braus-Stromeyer S.A."/>
            <person name="Caldana C."/>
            <person name="Canovas D."/>
            <person name="Cerqueira G.C."/>
            <person name="Chen F."/>
            <person name="Chen W."/>
            <person name="Choi C."/>
            <person name="Clum A."/>
            <person name="Dos Santos R.A."/>
            <person name="Damasio A.R."/>
            <person name="Diallinas G."/>
            <person name="Emri T."/>
            <person name="Fekete E."/>
            <person name="Flipphi M."/>
            <person name="Freyberg S."/>
            <person name="Gallo A."/>
            <person name="Gournas C."/>
            <person name="Habgood R."/>
            <person name="Hainaut M."/>
            <person name="Harispe M.L."/>
            <person name="Henrissat B."/>
            <person name="Hilden K.S."/>
            <person name="Hope R."/>
            <person name="Hossain A."/>
            <person name="Karabika E."/>
            <person name="Karaffa L."/>
            <person name="Karanyi Z."/>
            <person name="Krasevec N."/>
            <person name="Kuo A."/>
            <person name="Kusch H."/>
            <person name="LaButti K."/>
            <person name="Lagendijk E.L."/>
            <person name="Lapidus A."/>
            <person name="Levasseur A."/>
            <person name="Lindquist E."/>
            <person name="Lipzen A."/>
            <person name="Logrieco A.F."/>
            <person name="MacCabe A."/>
            <person name="Maekelae M.R."/>
            <person name="Malavazi I."/>
            <person name="Melin P."/>
            <person name="Meyer V."/>
            <person name="Mielnichuk N."/>
            <person name="Miskei M."/>
            <person name="Molnar A.P."/>
            <person name="Mule G."/>
            <person name="Ngan C.Y."/>
            <person name="Orejas M."/>
            <person name="Orosz E."/>
            <person name="Ouedraogo J.P."/>
            <person name="Overkamp K.M."/>
            <person name="Park H.-S."/>
            <person name="Perrone G."/>
            <person name="Piumi F."/>
            <person name="Punt P.J."/>
            <person name="Ram A.F."/>
            <person name="Ramon A."/>
            <person name="Rauscher S."/>
            <person name="Record E."/>
            <person name="Riano-Pachon D.M."/>
            <person name="Robert V."/>
            <person name="Roehrig J."/>
            <person name="Ruller R."/>
            <person name="Salamov A."/>
            <person name="Salih N.S."/>
            <person name="Samson R.A."/>
            <person name="Sandor E."/>
            <person name="Sanguinetti M."/>
            <person name="Schuetze T."/>
            <person name="Sepcic K."/>
            <person name="Shelest E."/>
            <person name="Sherlock G."/>
            <person name="Sophianopoulou V."/>
            <person name="Squina F.M."/>
            <person name="Sun H."/>
            <person name="Susca A."/>
            <person name="Todd R.B."/>
            <person name="Tsang A."/>
            <person name="Unkles S.E."/>
            <person name="van de Wiele N."/>
            <person name="van Rossen-Uffink D."/>
            <person name="Oliveira J.V."/>
            <person name="Vesth T.C."/>
            <person name="Visser J."/>
            <person name="Yu J.-H."/>
            <person name="Zhou M."/>
            <person name="Andersen M.R."/>
            <person name="Archer D.B."/>
            <person name="Baker S.E."/>
            <person name="Benoit I."/>
            <person name="Brakhage A.A."/>
            <person name="Braus G.H."/>
            <person name="Fischer R."/>
            <person name="Frisvad J.C."/>
            <person name="Goldman G.H."/>
            <person name="Houbraken J."/>
            <person name="Oakley B."/>
            <person name="Pocsi I."/>
            <person name="Scazzocchio C."/>
            <person name="Seiboth B."/>
            <person name="vanKuyk P.A."/>
            <person name="Wortman J."/>
            <person name="Dyer P.S."/>
            <person name="Grigoriev I.V."/>
        </authorList>
    </citation>
    <scope>NUCLEOTIDE SEQUENCE [LARGE SCALE GENOMIC DNA]</scope>
    <source>
        <strain evidence="3">ITEM 5010</strain>
    </source>
</reference>
<keyword evidence="1" id="KW-1133">Transmembrane helix</keyword>
<keyword evidence="1" id="KW-0812">Transmembrane</keyword>
<organism evidence="2 3">
    <name type="scientific">Aspergillus carbonarius (strain ITEM 5010)</name>
    <dbReference type="NCBI Taxonomy" id="602072"/>
    <lineage>
        <taxon>Eukaryota</taxon>
        <taxon>Fungi</taxon>
        <taxon>Dikarya</taxon>
        <taxon>Ascomycota</taxon>
        <taxon>Pezizomycotina</taxon>
        <taxon>Eurotiomycetes</taxon>
        <taxon>Eurotiomycetidae</taxon>
        <taxon>Eurotiales</taxon>
        <taxon>Aspergillaceae</taxon>
        <taxon>Aspergillus</taxon>
        <taxon>Aspergillus subgen. Circumdati</taxon>
    </lineage>
</organism>
<dbReference type="VEuPathDB" id="FungiDB:ASPCADRAFT_132366"/>
<evidence type="ECO:0000313" key="2">
    <source>
        <dbReference type="EMBL" id="OOF93316.1"/>
    </source>
</evidence>
<dbReference type="Gene3D" id="1.20.58.340">
    <property type="entry name" value="Magnesium transport protein CorA, transmembrane region"/>
    <property type="match status" value="1"/>
</dbReference>
<proteinExistence type="predicted"/>
<dbReference type="OMA" id="KTVAIMT"/>
<sequence>MDELRELALQAFQQQAFSRVRGIVGYHFLQLSADKHDYILHESLISEDDLPSIVEHTNSKHPSITFLQIPMDRAQSLQITQAAFIHLVTSMGLDPQVLYLIVHNYDGYHHLSGIDNTATEFLGTSPFSLIWNHRPQSQCTIALILVRRDSPFPEFLHLANTYRNHLANPRLLPFLAILYIVRVFDRSTAQDLEKIHYVEARTGYGPNNPISPSTRFNIHDISNWLKEIGALQAYFANKHRQLDIVRQIIPSITQGNIQNDQDPLCMALPTIGDIVRTLDGYITYLEERSKTLVSILFALLTHEDAAASADLAEASKRDSSAMKVITILTMAFLPATFFATLFALPTLQWDQDHIIQRRFWVYWAFTIPATALVFGLWGGMLKTRRIGRWLRKRWSEDRTRDGKRV</sequence>
<protein>
    <submittedName>
        <fullName evidence="2">Uncharacterized protein</fullName>
    </submittedName>
</protein>
<feature type="transmembrane region" description="Helical" evidence="1">
    <location>
        <begin position="324"/>
        <end position="347"/>
    </location>
</feature>
<keyword evidence="1" id="KW-0472">Membrane</keyword>
<gene>
    <name evidence="2" type="ORF">ASPCADRAFT_132366</name>
</gene>
<feature type="transmembrane region" description="Helical" evidence="1">
    <location>
        <begin position="359"/>
        <end position="381"/>
    </location>
</feature>
<accession>A0A1R3RFQ4</accession>
<dbReference type="OrthoDB" id="5207033at2759"/>
<dbReference type="EMBL" id="KV907504">
    <property type="protein sequence ID" value="OOF93316.1"/>
    <property type="molecule type" value="Genomic_DNA"/>
</dbReference>
<dbReference type="AlphaFoldDB" id="A0A1R3RFQ4"/>
<evidence type="ECO:0000256" key="1">
    <source>
        <dbReference type="SAM" id="Phobius"/>
    </source>
</evidence>
<dbReference type="STRING" id="602072.A0A1R3RFQ4"/>
<dbReference type="Proteomes" id="UP000188318">
    <property type="component" value="Unassembled WGS sequence"/>
</dbReference>
<keyword evidence="3" id="KW-1185">Reference proteome</keyword>
<evidence type="ECO:0000313" key="3">
    <source>
        <dbReference type="Proteomes" id="UP000188318"/>
    </source>
</evidence>
<name>A0A1R3RFQ4_ASPC5</name>